<dbReference type="Proteomes" id="UP001066276">
    <property type="component" value="Chromosome 8"/>
</dbReference>
<feature type="compositionally biased region" description="Polar residues" evidence="1">
    <location>
        <begin position="1"/>
        <end position="12"/>
    </location>
</feature>
<feature type="region of interest" description="Disordered" evidence="1">
    <location>
        <begin position="61"/>
        <end position="108"/>
    </location>
</feature>
<gene>
    <name evidence="2" type="ORF">NDU88_003953</name>
</gene>
<evidence type="ECO:0000313" key="2">
    <source>
        <dbReference type="EMBL" id="KAJ1115731.1"/>
    </source>
</evidence>
<feature type="region of interest" description="Disordered" evidence="1">
    <location>
        <begin position="1"/>
        <end position="25"/>
    </location>
</feature>
<name>A0AAV7NIB4_PLEWA</name>
<evidence type="ECO:0000313" key="3">
    <source>
        <dbReference type="Proteomes" id="UP001066276"/>
    </source>
</evidence>
<dbReference type="AlphaFoldDB" id="A0AAV7NIB4"/>
<comment type="caution">
    <text evidence="2">The sequence shown here is derived from an EMBL/GenBank/DDBJ whole genome shotgun (WGS) entry which is preliminary data.</text>
</comment>
<evidence type="ECO:0000256" key="1">
    <source>
        <dbReference type="SAM" id="MobiDB-lite"/>
    </source>
</evidence>
<accession>A0AAV7NIB4</accession>
<proteinExistence type="predicted"/>
<dbReference type="EMBL" id="JANPWB010000012">
    <property type="protein sequence ID" value="KAJ1115731.1"/>
    <property type="molecule type" value="Genomic_DNA"/>
</dbReference>
<reference evidence="2" key="1">
    <citation type="journal article" date="2022" name="bioRxiv">
        <title>Sequencing and chromosome-scale assembly of the giantPleurodeles waltlgenome.</title>
        <authorList>
            <person name="Brown T."/>
            <person name="Elewa A."/>
            <person name="Iarovenko S."/>
            <person name="Subramanian E."/>
            <person name="Araus A.J."/>
            <person name="Petzold A."/>
            <person name="Susuki M."/>
            <person name="Suzuki K.-i.T."/>
            <person name="Hayashi T."/>
            <person name="Toyoda A."/>
            <person name="Oliveira C."/>
            <person name="Osipova E."/>
            <person name="Leigh N.D."/>
            <person name="Simon A."/>
            <person name="Yun M.H."/>
        </authorList>
    </citation>
    <scope>NUCLEOTIDE SEQUENCE</scope>
    <source>
        <strain evidence="2">20211129_DDA</strain>
        <tissue evidence="2">Liver</tissue>
    </source>
</reference>
<keyword evidence="3" id="KW-1185">Reference proteome</keyword>
<feature type="compositionally biased region" description="Low complexity" evidence="1">
    <location>
        <begin position="15"/>
        <end position="25"/>
    </location>
</feature>
<protein>
    <submittedName>
        <fullName evidence="2">Uncharacterized protein</fullName>
    </submittedName>
</protein>
<feature type="compositionally biased region" description="Polar residues" evidence="1">
    <location>
        <begin position="62"/>
        <end position="89"/>
    </location>
</feature>
<organism evidence="2 3">
    <name type="scientific">Pleurodeles waltl</name>
    <name type="common">Iberian ribbed newt</name>
    <dbReference type="NCBI Taxonomy" id="8319"/>
    <lineage>
        <taxon>Eukaryota</taxon>
        <taxon>Metazoa</taxon>
        <taxon>Chordata</taxon>
        <taxon>Craniata</taxon>
        <taxon>Vertebrata</taxon>
        <taxon>Euteleostomi</taxon>
        <taxon>Amphibia</taxon>
        <taxon>Batrachia</taxon>
        <taxon>Caudata</taxon>
        <taxon>Salamandroidea</taxon>
        <taxon>Salamandridae</taxon>
        <taxon>Pleurodelinae</taxon>
        <taxon>Pleurodeles</taxon>
    </lineage>
</organism>
<sequence length="166" mass="16808">MAPRNSTSSPNGNGPAPVSSSIAAAPHQGGSPLLLCAVRPPGLPTAHLAVAAPPALSLVGPQQLSPPGTSAARSTESASVAHLSSTGHGSSYARLTPTLRRSGGPPLGDAAVRNAEAPQRASRVSATGPVAGCCKISREGRGALSACVRYHYWLGHPHPPFMTWFI</sequence>